<dbReference type="InterPro" id="IPR025736">
    <property type="entry name" value="PucR_C-HTH_dom"/>
</dbReference>
<dbReference type="Gene3D" id="1.10.10.2840">
    <property type="entry name" value="PucR C-terminal helix-turn-helix domain"/>
    <property type="match status" value="1"/>
</dbReference>
<dbReference type="InterPro" id="IPR051448">
    <property type="entry name" value="CdaR-like_regulators"/>
</dbReference>
<name>A0ABS2FL30_9CLOT</name>
<evidence type="ECO:0000259" key="1">
    <source>
        <dbReference type="Pfam" id="PF13556"/>
    </source>
</evidence>
<sequence>MVNFIDRMGNDVYYEFKIEFQVIMDGVGVYSSPGFKIQKKYIRKKLEYKGIKYTIVTDEKYMNVINSLKHFFENRLNEITVKKDDLIISLLDGKKFESEIINIVWPEINKLFKIINIYLSEYSSKIYECIKDEYLNSGIEVISYRNNILVIGSIEDALKDSEIIKEKINNLYWNSHYITYCDVYNYTDLKKAYDKTLEELQLAVKYDSKETICDEKKLILEGLIDSISEDMKSKIADDFNSKIAKLDNEMIRTIEVFFECGLNLSESAKALYIHRNTLIYRLDKIQKVTSYDIREFNNAMIFKIIFLYIGRKKSNLTVEKV</sequence>
<evidence type="ECO:0000313" key="2">
    <source>
        <dbReference type="EMBL" id="MBM6820712.1"/>
    </source>
</evidence>
<accession>A0ABS2FL30</accession>
<keyword evidence="3" id="KW-1185">Reference proteome</keyword>
<dbReference type="Pfam" id="PF13556">
    <property type="entry name" value="HTH_30"/>
    <property type="match status" value="1"/>
</dbReference>
<feature type="domain" description="PucR C-terminal helix-turn-helix" evidence="1">
    <location>
        <begin position="251"/>
        <end position="301"/>
    </location>
</feature>
<reference evidence="2 3" key="1">
    <citation type="journal article" date="2021" name="Sci. Rep.">
        <title>The distribution of antibiotic resistance genes in chicken gut microbiota commensals.</title>
        <authorList>
            <person name="Juricova H."/>
            <person name="Matiasovicova J."/>
            <person name="Kubasova T."/>
            <person name="Cejkova D."/>
            <person name="Rychlik I."/>
        </authorList>
    </citation>
    <scope>NUCLEOTIDE SEQUENCE [LARGE SCALE GENOMIC DNA]</scope>
    <source>
        <strain evidence="2 3">An435</strain>
    </source>
</reference>
<gene>
    <name evidence="2" type="ORF">H6A19_15455</name>
</gene>
<proteinExistence type="predicted"/>
<dbReference type="RefSeq" id="WP_204572687.1">
    <property type="nucleotide sequence ID" value="NZ_JACJLL010000151.1"/>
</dbReference>
<dbReference type="PANTHER" id="PTHR33744:SF15">
    <property type="entry name" value="CARBOHYDRATE DIACID REGULATOR"/>
    <property type="match status" value="1"/>
</dbReference>
<dbReference type="EMBL" id="JACJLL010000151">
    <property type="protein sequence ID" value="MBM6820712.1"/>
    <property type="molecule type" value="Genomic_DNA"/>
</dbReference>
<comment type="caution">
    <text evidence="2">The sequence shown here is derived from an EMBL/GenBank/DDBJ whole genome shotgun (WGS) entry which is preliminary data.</text>
</comment>
<protein>
    <submittedName>
        <fullName evidence="2">Helix-turn-helix domain-containing protein</fullName>
    </submittedName>
</protein>
<dbReference type="SUPFAM" id="SSF46689">
    <property type="entry name" value="Homeodomain-like"/>
    <property type="match status" value="1"/>
</dbReference>
<evidence type="ECO:0000313" key="3">
    <source>
        <dbReference type="Proteomes" id="UP000767334"/>
    </source>
</evidence>
<dbReference type="Proteomes" id="UP000767334">
    <property type="component" value="Unassembled WGS sequence"/>
</dbReference>
<organism evidence="2 3">
    <name type="scientific">Clostridium saudiense</name>
    <dbReference type="NCBI Taxonomy" id="1414720"/>
    <lineage>
        <taxon>Bacteria</taxon>
        <taxon>Bacillati</taxon>
        <taxon>Bacillota</taxon>
        <taxon>Clostridia</taxon>
        <taxon>Eubacteriales</taxon>
        <taxon>Clostridiaceae</taxon>
        <taxon>Clostridium</taxon>
    </lineage>
</organism>
<dbReference type="InterPro" id="IPR042070">
    <property type="entry name" value="PucR_C-HTH_sf"/>
</dbReference>
<dbReference type="PANTHER" id="PTHR33744">
    <property type="entry name" value="CARBOHYDRATE DIACID REGULATOR"/>
    <property type="match status" value="1"/>
</dbReference>
<dbReference type="InterPro" id="IPR009057">
    <property type="entry name" value="Homeodomain-like_sf"/>
</dbReference>